<dbReference type="AlphaFoldDB" id="A0A0Q3KPV2"/>
<keyword evidence="4" id="KW-1185">Reference proteome</keyword>
<dbReference type="Proteomes" id="UP000008810">
    <property type="component" value="Chromosome 5"/>
</dbReference>
<dbReference type="InParanoid" id="A0A0Q3KPV2"/>
<reference evidence="2 3" key="1">
    <citation type="journal article" date="2010" name="Nature">
        <title>Genome sequencing and analysis of the model grass Brachypodium distachyon.</title>
        <authorList>
            <consortium name="International Brachypodium Initiative"/>
        </authorList>
    </citation>
    <scope>NUCLEOTIDE SEQUENCE [LARGE SCALE GENOMIC DNA]</scope>
    <source>
        <strain evidence="2 3">Bd21</strain>
    </source>
</reference>
<evidence type="ECO:0000256" key="1">
    <source>
        <dbReference type="SAM" id="MobiDB-lite"/>
    </source>
</evidence>
<sequence>MKGIYTRRDDREACELEESACGEGRKEAAREAQHTLHGRVRKTAVDRLVARRRPAAPSPWFGRGLIGGRRHGRRVESGCGRWIRNSGLRGEIVGNKEAGSFFFLSLPNHWLRQPSPPHSSCFPLSLPRRGRLGKEEQKPEGQHPLSHPSSSSLTPTPMVLPIQTPLQPHERCSHPCRRPPRPHASPPPASRRASADAGGCAGKEDVRAWRDRPAEAAEALGGSNRGF</sequence>
<proteinExistence type="predicted"/>
<accession>A0A0Q3KPV2</accession>
<reference evidence="3" key="3">
    <citation type="submission" date="2018-08" db="UniProtKB">
        <authorList>
            <consortium name="EnsemblPlants"/>
        </authorList>
    </citation>
    <scope>IDENTIFICATION</scope>
    <source>
        <strain evidence="3">cv. Bd21</strain>
    </source>
</reference>
<reference evidence="2" key="2">
    <citation type="submission" date="2017-06" db="EMBL/GenBank/DDBJ databases">
        <title>WGS assembly of Brachypodium distachyon.</title>
        <authorList>
            <consortium name="The International Brachypodium Initiative"/>
            <person name="Lucas S."/>
            <person name="Harmon-Smith M."/>
            <person name="Lail K."/>
            <person name="Tice H."/>
            <person name="Grimwood J."/>
            <person name="Bruce D."/>
            <person name="Barry K."/>
            <person name="Shu S."/>
            <person name="Lindquist E."/>
            <person name="Wang M."/>
            <person name="Pitluck S."/>
            <person name="Vogel J.P."/>
            <person name="Garvin D.F."/>
            <person name="Mockler T.C."/>
            <person name="Schmutz J."/>
            <person name="Rokhsar D."/>
            <person name="Bevan M.W."/>
        </authorList>
    </citation>
    <scope>NUCLEOTIDE SEQUENCE</scope>
    <source>
        <strain evidence="2">Bd21</strain>
    </source>
</reference>
<evidence type="ECO:0000313" key="3">
    <source>
        <dbReference type="EnsemblPlants" id="KQJ81949"/>
    </source>
</evidence>
<feature type="region of interest" description="Disordered" evidence="1">
    <location>
        <begin position="133"/>
        <end position="227"/>
    </location>
</feature>
<feature type="compositionally biased region" description="Basic and acidic residues" evidence="1">
    <location>
        <begin position="202"/>
        <end position="215"/>
    </location>
</feature>
<gene>
    <name evidence="2" type="ORF">BRADI_5g03992v3</name>
</gene>
<evidence type="ECO:0000313" key="4">
    <source>
        <dbReference type="Proteomes" id="UP000008810"/>
    </source>
</evidence>
<name>A0A0Q3KPV2_BRADI</name>
<organism evidence="2">
    <name type="scientific">Brachypodium distachyon</name>
    <name type="common">Purple false brome</name>
    <name type="synonym">Trachynia distachya</name>
    <dbReference type="NCBI Taxonomy" id="15368"/>
    <lineage>
        <taxon>Eukaryota</taxon>
        <taxon>Viridiplantae</taxon>
        <taxon>Streptophyta</taxon>
        <taxon>Embryophyta</taxon>
        <taxon>Tracheophyta</taxon>
        <taxon>Spermatophyta</taxon>
        <taxon>Magnoliopsida</taxon>
        <taxon>Liliopsida</taxon>
        <taxon>Poales</taxon>
        <taxon>Poaceae</taxon>
        <taxon>BOP clade</taxon>
        <taxon>Pooideae</taxon>
        <taxon>Stipodae</taxon>
        <taxon>Brachypodieae</taxon>
        <taxon>Brachypodium</taxon>
    </lineage>
</organism>
<dbReference type="EMBL" id="CM000884">
    <property type="protein sequence ID" value="KQJ81949.1"/>
    <property type="molecule type" value="Genomic_DNA"/>
</dbReference>
<dbReference type="Gramene" id="KQJ81949">
    <property type="protein sequence ID" value="KQJ81949"/>
    <property type="gene ID" value="BRADI_5g03992v3"/>
</dbReference>
<feature type="compositionally biased region" description="Low complexity" evidence="1">
    <location>
        <begin position="143"/>
        <end position="157"/>
    </location>
</feature>
<protein>
    <submittedName>
        <fullName evidence="2 3">Uncharacterized protein</fullName>
    </submittedName>
</protein>
<dbReference type="EnsemblPlants" id="KQJ81949">
    <property type="protein sequence ID" value="KQJ81949"/>
    <property type="gene ID" value="BRADI_5g03992v3"/>
</dbReference>
<evidence type="ECO:0000313" key="2">
    <source>
        <dbReference type="EMBL" id="KQJ81949.1"/>
    </source>
</evidence>